<accession>A0A0F9IST5</accession>
<organism evidence="2">
    <name type="scientific">marine sediment metagenome</name>
    <dbReference type="NCBI Taxonomy" id="412755"/>
    <lineage>
        <taxon>unclassified sequences</taxon>
        <taxon>metagenomes</taxon>
        <taxon>ecological metagenomes</taxon>
    </lineage>
</organism>
<gene>
    <name evidence="2" type="ORF">LCGC14_1907250</name>
</gene>
<feature type="transmembrane region" description="Helical" evidence="1">
    <location>
        <begin position="6"/>
        <end position="31"/>
    </location>
</feature>
<sequence length="110" mass="11556">MNGFEILIPGAVLTIVAVVLGFVINQVLVAAGNRWSFTVSRRVKIGVVYVTSFVLTGFYSLSAGWVLPDVAVDPGLFISSLLAFALAVTKAAQPVYDLLGQGILTATPNS</sequence>
<keyword evidence="1" id="KW-0812">Transmembrane</keyword>
<comment type="caution">
    <text evidence="2">The sequence shown here is derived from an EMBL/GenBank/DDBJ whole genome shotgun (WGS) entry which is preliminary data.</text>
</comment>
<name>A0A0F9IST5_9ZZZZ</name>
<evidence type="ECO:0000313" key="2">
    <source>
        <dbReference type="EMBL" id="KKL90177.1"/>
    </source>
</evidence>
<keyword evidence="1" id="KW-1133">Transmembrane helix</keyword>
<dbReference type="EMBL" id="LAZR01020080">
    <property type="protein sequence ID" value="KKL90177.1"/>
    <property type="molecule type" value="Genomic_DNA"/>
</dbReference>
<keyword evidence="1" id="KW-0472">Membrane</keyword>
<protein>
    <submittedName>
        <fullName evidence="2">Uncharacterized protein</fullName>
    </submittedName>
</protein>
<dbReference type="AlphaFoldDB" id="A0A0F9IST5"/>
<proteinExistence type="predicted"/>
<evidence type="ECO:0000256" key="1">
    <source>
        <dbReference type="SAM" id="Phobius"/>
    </source>
</evidence>
<feature type="transmembrane region" description="Helical" evidence="1">
    <location>
        <begin position="43"/>
        <end position="62"/>
    </location>
</feature>
<reference evidence="2" key="1">
    <citation type="journal article" date="2015" name="Nature">
        <title>Complex archaea that bridge the gap between prokaryotes and eukaryotes.</title>
        <authorList>
            <person name="Spang A."/>
            <person name="Saw J.H."/>
            <person name="Jorgensen S.L."/>
            <person name="Zaremba-Niedzwiedzka K."/>
            <person name="Martijn J."/>
            <person name="Lind A.E."/>
            <person name="van Eijk R."/>
            <person name="Schleper C."/>
            <person name="Guy L."/>
            <person name="Ettema T.J."/>
        </authorList>
    </citation>
    <scope>NUCLEOTIDE SEQUENCE</scope>
</reference>